<evidence type="ECO:0000313" key="2">
    <source>
        <dbReference type="EMBL" id="GFD59809.1"/>
    </source>
</evidence>
<feature type="region of interest" description="Disordered" evidence="1">
    <location>
        <begin position="47"/>
        <end position="81"/>
    </location>
</feature>
<accession>A0A699XJ46</accession>
<feature type="region of interest" description="Disordered" evidence="1">
    <location>
        <begin position="1"/>
        <end position="23"/>
    </location>
</feature>
<feature type="compositionally biased region" description="Basic and acidic residues" evidence="1">
    <location>
        <begin position="57"/>
        <end position="66"/>
    </location>
</feature>
<feature type="compositionally biased region" description="Low complexity" evidence="1">
    <location>
        <begin position="47"/>
        <end position="56"/>
    </location>
</feature>
<organism evidence="2">
    <name type="scientific">Tanacetum cinerariifolium</name>
    <name type="common">Dalmatian daisy</name>
    <name type="synonym">Chrysanthemum cinerariifolium</name>
    <dbReference type="NCBI Taxonomy" id="118510"/>
    <lineage>
        <taxon>Eukaryota</taxon>
        <taxon>Viridiplantae</taxon>
        <taxon>Streptophyta</taxon>
        <taxon>Embryophyta</taxon>
        <taxon>Tracheophyta</taxon>
        <taxon>Spermatophyta</taxon>
        <taxon>Magnoliopsida</taxon>
        <taxon>eudicotyledons</taxon>
        <taxon>Gunneridae</taxon>
        <taxon>Pentapetalae</taxon>
        <taxon>asterids</taxon>
        <taxon>campanulids</taxon>
        <taxon>Asterales</taxon>
        <taxon>Asteraceae</taxon>
        <taxon>Asteroideae</taxon>
        <taxon>Anthemideae</taxon>
        <taxon>Anthemidinae</taxon>
        <taxon>Tanacetum</taxon>
    </lineage>
</organism>
<protein>
    <submittedName>
        <fullName evidence="2">Uncharacterized protein</fullName>
    </submittedName>
</protein>
<proteinExistence type="predicted"/>
<feature type="non-terminal residue" evidence="2">
    <location>
        <position position="81"/>
    </location>
</feature>
<comment type="caution">
    <text evidence="2">The sequence shown here is derived from an EMBL/GenBank/DDBJ whole genome shotgun (WGS) entry which is preliminary data.</text>
</comment>
<reference evidence="2" key="1">
    <citation type="journal article" date="2019" name="Sci. Rep.">
        <title>Draft genome of Tanacetum cinerariifolium, the natural source of mosquito coil.</title>
        <authorList>
            <person name="Yamashiro T."/>
            <person name="Shiraishi A."/>
            <person name="Satake H."/>
            <person name="Nakayama K."/>
        </authorList>
    </citation>
    <scope>NUCLEOTIDE SEQUENCE</scope>
</reference>
<sequence>GGTRPRRNTGRGAGHRPALRGPRNAFALSAQRGSGGSVLKLCVPAAARAQRAAQQRARGDERRERAGAQPPAHARAEYRVA</sequence>
<gene>
    <name evidence="2" type="ORF">Tci_931778</name>
</gene>
<feature type="non-terminal residue" evidence="2">
    <location>
        <position position="1"/>
    </location>
</feature>
<dbReference type="EMBL" id="BKCJ011869567">
    <property type="protein sequence ID" value="GFD59809.1"/>
    <property type="molecule type" value="Genomic_DNA"/>
</dbReference>
<dbReference type="AlphaFoldDB" id="A0A699XJ46"/>
<name>A0A699XJ46_TANCI</name>
<feature type="compositionally biased region" description="Basic residues" evidence="1">
    <location>
        <begin position="1"/>
        <end position="18"/>
    </location>
</feature>
<evidence type="ECO:0000256" key="1">
    <source>
        <dbReference type="SAM" id="MobiDB-lite"/>
    </source>
</evidence>